<gene>
    <name evidence="2" type="ORF">N7460_004352</name>
</gene>
<dbReference type="AlphaFoldDB" id="A0AAD6IBX1"/>
<dbReference type="EMBL" id="JAQJZL010000004">
    <property type="protein sequence ID" value="KAJ6042997.1"/>
    <property type="molecule type" value="Genomic_DNA"/>
</dbReference>
<organism evidence="2 3">
    <name type="scientific">Penicillium canescens</name>
    <dbReference type="NCBI Taxonomy" id="5083"/>
    <lineage>
        <taxon>Eukaryota</taxon>
        <taxon>Fungi</taxon>
        <taxon>Dikarya</taxon>
        <taxon>Ascomycota</taxon>
        <taxon>Pezizomycotina</taxon>
        <taxon>Eurotiomycetes</taxon>
        <taxon>Eurotiomycetidae</taxon>
        <taxon>Eurotiales</taxon>
        <taxon>Aspergillaceae</taxon>
        <taxon>Penicillium</taxon>
    </lineage>
</organism>
<evidence type="ECO:0000313" key="3">
    <source>
        <dbReference type="Proteomes" id="UP001219568"/>
    </source>
</evidence>
<dbReference type="Proteomes" id="UP001219568">
    <property type="component" value="Unassembled WGS sequence"/>
</dbReference>
<keyword evidence="1" id="KW-0812">Transmembrane</keyword>
<keyword evidence="3" id="KW-1185">Reference proteome</keyword>
<reference evidence="2" key="1">
    <citation type="journal article" date="2023" name="IMA Fungus">
        <title>Comparative genomic study of the Penicillium genus elucidates a diverse pangenome and 15 lateral gene transfer events.</title>
        <authorList>
            <person name="Petersen C."/>
            <person name="Sorensen T."/>
            <person name="Nielsen M.R."/>
            <person name="Sondergaard T.E."/>
            <person name="Sorensen J.L."/>
            <person name="Fitzpatrick D.A."/>
            <person name="Frisvad J.C."/>
            <person name="Nielsen K.L."/>
        </authorList>
    </citation>
    <scope>NUCLEOTIDE SEQUENCE</scope>
    <source>
        <strain evidence="2">IBT 15450</strain>
    </source>
</reference>
<protein>
    <submittedName>
        <fullName evidence="2">GroES-like protein</fullName>
    </submittedName>
</protein>
<name>A0AAD6IBX1_PENCN</name>
<evidence type="ECO:0000313" key="2">
    <source>
        <dbReference type="EMBL" id="KAJ6042997.1"/>
    </source>
</evidence>
<keyword evidence="1" id="KW-1133">Transmembrane helix</keyword>
<sequence length="199" mass="21812">MRGLSKNMSPFQHPASSLYRPDSWMEGLILLFMLVHLLWLNEPHVIACGKFIITGIAGAIGHLTGAIAKNVSQAKVFGIDLASKISALPRDWDEYSDIRPSTPEVNHGADWSAFQSALLATCDKLQDERGLKHAAEAVIVISSSFSSFHRLDEYVRDGGRIVVPKGEDLLQIALRTVVERNLYLSGNLMGGLKGRNISS</sequence>
<accession>A0AAD6IBX1</accession>
<proteinExistence type="predicted"/>
<reference evidence="2" key="2">
    <citation type="submission" date="2023-01" db="EMBL/GenBank/DDBJ databases">
        <authorList>
            <person name="Petersen C."/>
        </authorList>
    </citation>
    <scope>NUCLEOTIDE SEQUENCE</scope>
    <source>
        <strain evidence="2">IBT 15450</strain>
    </source>
</reference>
<comment type="caution">
    <text evidence="2">The sequence shown here is derived from an EMBL/GenBank/DDBJ whole genome shotgun (WGS) entry which is preliminary data.</text>
</comment>
<feature type="transmembrane region" description="Helical" evidence="1">
    <location>
        <begin position="21"/>
        <end position="40"/>
    </location>
</feature>
<evidence type="ECO:0000256" key="1">
    <source>
        <dbReference type="SAM" id="Phobius"/>
    </source>
</evidence>
<dbReference type="Gene3D" id="3.40.50.720">
    <property type="entry name" value="NAD(P)-binding Rossmann-like Domain"/>
    <property type="match status" value="1"/>
</dbReference>
<keyword evidence="1" id="KW-0472">Membrane</keyword>